<comment type="subcellular location">
    <subcellularLocation>
        <location evidence="8">Cell membrane</location>
        <topology evidence="8">Multi-pass membrane protein</topology>
    </subcellularLocation>
</comment>
<dbReference type="HAMAP" id="MF_01521">
    <property type="entry name" value="MntP_pump"/>
    <property type="match status" value="1"/>
</dbReference>
<dbReference type="RefSeq" id="WP_394415490.1">
    <property type="nucleotide sequence ID" value="NZ_JBIGIC010000011.1"/>
</dbReference>
<keyword evidence="2 8" id="KW-1003">Cell membrane</keyword>
<evidence type="ECO:0000256" key="8">
    <source>
        <dbReference type="HAMAP-Rule" id="MF_01521"/>
    </source>
</evidence>
<feature type="transmembrane region" description="Helical" evidence="8">
    <location>
        <begin position="107"/>
        <end position="128"/>
    </location>
</feature>
<reference evidence="10 11" key="1">
    <citation type="submission" date="2024-08" db="EMBL/GenBank/DDBJ databases">
        <authorList>
            <person name="Lu H."/>
        </authorList>
    </citation>
    <scope>NUCLEOTIDE SEQUENCE [LARGE SCALE GENOMIC DNA]</scope>
    <source>
        <strain evidence="10 11">BYS78W</strain>
    </source>
</reference>
<feature type="chain" id="PRO_5046048588" description="Putative manganese efflux pump MntP" evidence="9">
    <location>
        <begin position="20"/>
        <end position="190"/>
    </location>
</feature>
<evidence type="ECO:0000256" key="5">
    <source>
        <dbReference type="ARBA" id="ARBA00023065"/>
    </source>
</evidence>
<sequence length="190" mass="19703">MNLASIALLSVAMSTDAFAAAVSKGAALDKPHWREALRTGAIFGSIEAATPVIGWLLGAAASDYVRVWDHWIAFTLLGVLGAKMIWEGLKHDDDREPPVSRHGFLTLALTGLATSIDAMAVGVGLAFLDESIGPIALSIGFTTFVAVTLGVMLGRALGSAIGKRAEVLGGLLLIGIGSAILYEHLTVLPA</sequence>
<proteinExistence type="inferred from homology"/>
<keyword evidence="5 8" id="KW-0406">Ion transport</keyword>
<comment type="function">
    <text evidence="8">Probably functions as a manganese efflux pump.</text>
</comment>
<feature type="transmembrane region" description="Helical" evidence="8">
    <location>
        <begin position="165"/>
        <end position="182"/>
    </location>
</feature>
<evidence type="ECO:0000256" key="1">
    <source>
        <dbReference type="ARBA" id="ARBA00022448"/>
    </source>
</evidence>
<evidence type="ECO:0000256" key="7">
    <source>
        <dbReference type="ARBA" id="ARBA00023211"/>
    </source>
</evidence>
<organism evidence="10 11">
    <name type="scientific">Pelomonas candidula</name>
    <dbReference type="NCBI Taxonomy" id="3299025"/>
    <lineage>
        <taxon>Bacteria</taxon>
        <taxon>Pseudomonadati</taxon>
        <taxon>Pseudomonadota</taxon>
        <taxon>Betaproteobacteria</taxon>
        <taxon>Burkholderiales</taxon>
        <taxon>Sphaerotilaceae</taxon>
        <taxon>Roseateles</taxon>
    </lineage>
</organism>
<comment type="similarity">
    <text evidence="8">Belongs to the MntP (TC 9.B.29) family.</text>
</comment>
<evidence type="ECO:0000313" key="11">
    <source>
        <dbReference type="Proteomes" id="UP001606134"/>
    </source>
</evidence>
<keyword evidence="1 8" id="KW-0813">Transport</keyword>
<keyword evidence="11" id="KW-1185">Reference proteome</keyword>
<feature type="transmembrane region" description="Helical" evidence="8">
    <location>
        <begin position="134"/>
        <end position="153"/>
    </location>
</feature>
<gene>
    <name evidence="8" type="primary">mntP</name>
    <name evidence="10" type="ORF">ACG04R_20870</name>
</gene>
<evidence type="ECO:0000256" key="2">
    <source>
        <dbReference type="ARBA" id="ARBA00022475"/>
    </source>
</evidence>
<evidence type="ECO:0000256" key="4">
    <source>
        <dbReference type="ARBA" id="ARBA00022989"/>
    </source>
</evidence>
<accession>A0ABW7HHF4</accession>
<dbReference type="Proteomes" id="UP001606134">
    <property type="component" value="Unassembled WGS sequence"/>
</dbReference>
<dbReference type="EMBL" id="JBIGIC010000011">
    <property type="protein sequence ID" value="MFG6489151.1"/>
    <property type="molecule type" value="Genomic_DNA"/>
</dbReference>
<evidence type="ECO:0000256" key="9">
    <source>
        <dbReference type="SAM" id="SignalP"/>
    </source>
</evidence>
<protein>
    <recommendedName>
        <fullName evidence="8">Putative manganese efflux pump MntP</fullName>
    </recommendedName>
</protein>
<keyword evidence="6 8" id="KW-0472">Membrane</keyword>
<comment type="caution">
    <text evidence="8">Lacks conserved residue(s) required for the propagation of feature annotation.</text>
</comment>
<feature type="transmembrane region" description="Helical" evidence="8">
    <location>
        <begin position="68"/>
        <end position="86"/>
    </location>
</feature>
<evidence type="ECO:0000313" key="10">
    <source>
        <dbReference type="EMBL" id="MFG6489151.1"/>
    </source>
</evidence>
<dbReference type="Pfam" id="PF02659">
    <property type="entry name" value="Mntp"/>
    <property type="match status" value="1"/>
</dbReference>
<dbReference type="PANTHER" id="PTHR35529">
    <property type="entry name" value="MANGANESE EFFLUX PUMP MNTP-RELATED"/>
    <property type="match status" value="1"/>
</dbReference>
<keyword evidence="7 8" id="KW-0464">Manganese</keyword>
<keyword evidence="4 8" id="KW-1133">Transmembrane helix</keyword>
<evidence type="ECO:0000256" key="3">
    <source>
        <dbReference type="ARBA" id="ARBA00022692"/>
    </source>
</evidence>
<feature type="signal peptide" evidence="9">
    <location>
        <begin position="1"/>
        <end position="19"/>
    </location>
</feature>
<comment type="caution">
    <text evidence="10">The sequence shown here is derived from an EMBL/GenBank/DDBJ whole genome shotgun (WGS) entry which is preliminary data.</text>
</comment>
<evidence type="ECO:0000256" key="6">
    <source>
        <dbReference type="ARBA" id="ARBA00023136"/>
    </source>
</evidence>
<dbReference type="PANTHER" id="PTHR35529:SF1">
    <property type="entry name" value="MANGANESE EFFLUX PUMP MNTP-RELATED"/>
    <property type="match status" value="1"/>
</dbReference>
<keyword evidence="3 8" id="KW-0812">Transmembrane</keyword>
<keyword evidence="9" id="KW-0732">Signal</keyword>
<dbReference type="InterPro" id="IPR003810">
    <property type="entry name" value="Mntp/YtaF"/>
</dbReference>
<name>A0ABW7HHF4_9BURK</name>
<dbReference type="InterPro" id="IPR022929">
    <property type="entry name" value="Put_MntP"/>
</dbReference>